<evidence type="ECO:0000256" key="1">
    <source>
        <dbReference type="ARBA" id="ARBA00023054"/>
    </source>
</evidence>
<feature type="domain" description="Bud22" evidence="3">
    <location>
        <begin position="278"/>
        <end position="509"/>
    </location>
</feature>
<feature type="compositionally biased region" description="Acidic residues" evidence="2">
    <location>
        <begin position="308"/>
        <end position="334"/>
    </location>
</feature>
<feature type="compositionally biased region" description="Basic residues" evidence="2">
    <location>
        <begin position="348"/>
        <end position="359"/>
    </location>
</feature>
<keyword evidence="1" id="KW-0175">Coiled coil</keyword>
<dbReference type="Pfam" id="PF09073">
    <property type="entry name" value="BUD22"/>
    <property type="match status" value="2"/>
</dbReference>
<feature type="domain" description="Bud22" evidence="3">
    <location>
        <begin position="17"/>
        <end position="248"/>
    </location>
</feature>
<reference evidence="4" key="1">
    <citation type="journal article" date="2023" name="Mol. Phylogenet. Evol.">
        <title>Genome-scale phylogeny and comparative genomics of the fungal order Sordariales.</title>
        <authorList>
            <person name="Hensen N."/>
            <person name="Bonometti L."/>
            <person name="Westerberg I."/>
            <person name="Brannstrom I.O."/>
            <person name="Guillou S."/>
            <person name="Cros-Aarteil S."/>
            <person name="Calhoun S."/>
            <person name="Haridas S."/>
            <person name="Kuo A."/>
            <person name="Mondo S."/>
            <person name="Pangilinan J."/>
            <person name="Riley R."/>
            <person name="LaButti K."/>
            <person name="Andreopoulos B."/>
            <person name="Lipzen A."/>
            <person name="Chen C."/>
            <person name="Yan M."/>
            <person name="Daum C."/>
            <person name="Ng V."/>
            <person name="Clum A."/>
            <person name="Steindorff A."/>
            <person name="Ohm R.A."/>
            <person name="Martin F."/>
            <person name="Silar P."/>
            <person name="Natvig D.O."/>
            <person name="Lalanne C."/>
            <person name="Gautier V."/>
            <person name="Ament-Velasquez S.L."/>
            <person name="Kruys A."/>
            <person name="Hutchinson M.I."/>
            <person name="Powell A.J."/>
            <person name="Barry K."/>
            <person name="Miller A.N."/>
            <person name="Grigoriev I.V."/>
            <person name="Debuchy R."/>
            <person name="Gladieux P."/>
            <person name="Hiltunen Thoren M."/>
            <person name="Johannesson H."/>
        </authorList>
    </citation>
    <scope>NUCLEOTIDE SEQUENCE</scope>
    <source>
        <strain evidence="4">CBS 232.78</strain>
    </source>
</reference>
<dbReference type="PANTHER" id="PTHR23325">
    <property type="entry name" value="SERUM RESPONSE FACTOR-BINDING"/>
    <property type="match status" value="1"/>
</dbReference>
<feature type="region of interest" description="Disordered" evidence="2">
    <location>
        <begin position="26"/>
        <end position="49"/>
    </location>
</feature>
<feature type="compositionally biased region" description="Basic and acidic residues" evidence="2">
    <location>
        <begin position="467"/>
        <end position="488"/>
    </location>
</feature>
<feature type="compositionally biased region" description="Acidic residues" evidence="2">
    <location>
        <begin position="204"/>
        <end position="216"/>
    </location>
</feature>
<gene>
    <name evidence="4" type="ORF">B0H63DRAFT_546318</name>
</gene>
<reference evidence="4" key="2">
    <citation type="submission" date="2023-06" db="EMBL/GenBank/DDBJ databases">
        <authorList>
            <consortium name="Lawrence Berkeley National Laboratory"/>
            <person name="Haridas S."/>
            <person name="Hensen N."/>
            <person name="Bonometti L."/>
            <person name="Westerberg I."/>
            <person name="Brannstrom I.O."/>
            <person name="Guillou S."/>
            <person name="Cros-Aarteil S."/>
            <person name="Calhoun S."/>
            <person name="Kuo A."/>
            <person name="Mondo S."/>
            <person name="Pangilinan J."/>
            <person name="Riley R."/>
            <person name="LaButti K."/>
            <person name="Andreopoulos B."/>
            <person name="Lipzen A."/>
            <person name="Chen C."/>
            <person name="Yanf M."/>
            <person name="Daum C."/>
            <person name="Ng V."/>
            <person name="Clum A."/>
            <person name="Steindorff A."/>
            <person name="Ohm R."/>
            <person name="Martin F."/>
            <person name="Silar P."/>
            <person name="Natvig D."/>
            <person name="Lalanne C."/>
            <person name="Gautier V."/>
            <person name="Ament-velasquez S.L."/>
            <person name="Kruys A."/>
            <person name="Hutchinson M.I."/>
            <person name="Powell A.J."/>
            <person name="Barry K."/>
            <person name="Miller A.N."/>
            <person name="Grigoriev I.V."/>
            <person name="Debuchy R."/>
            <person name="Gladieux P."/>
            <person name="Thoren M.H."/>
            <person name="Johannesson H."/>
        </authorList>
    </citation>
    <scope>NUCLEOTIDE SEQUENCE</scope>
    <source>
        <strain evidence="4">CBS 232.78</strain>
    </source>
</reference>
<dbReference type="GO" id="GO:0030686">
    <property type="term" value="C:90S preribosome"/>
    <property type="evidence" value="ECO:0007669"/>
    <property type="project" value="TreeGrafter"/>
</dbReference>
<proteinExistence type="predicted"/>
<dbReference type="InterPro" id="IPR015158">
    <property type="entry name" value="Bud22_dom"/>
</dbReference>
<evidence type="ECO:0000256" key="2">
    <source>
        <dbReference type="SAM" id="MobiDB-lite"/>
    </source>
</evidence>
<comment type="caution">
    <text evidence="4">The sequence shown here is derived from an EMBL/GenBank/DDBJ whole genome shotgun (WGS) entry which is preliminary data.</text>
</comment>
<accession>A0AAE0TW79</accession>
<feature type="compositionally biased region" description="Acidic residues" evidence="2">
    <location>
        <begin position="258"/>
        <end position="299"/>
    </location>
</feature>
<evidence type="ECO:0000259" key="3">
    <source>
        <dbReference type="Pfam" id="PF09073"/>
    </source>
</evidence>
<dbReference type="PANTHER" id="PTHR23325:SF1">
    <property type="entry name" value="SERUM RESPONSE FACTOR-BINDING PROTEIN 1"/>
    <property type="match status" value="1"/>
</dbReference>
<organism evidence="4 5">
    <name type="scientific">Podospora didyma</name>
    <dbReference type="NCBI Taxonomy" id="330526"/>
    <lineage>
        <taxon>Eukaryota</taxon>
        <taxon>Fungi</taxon>
        <taxon>Dikarya</taxon>
        <taxon>Ascomycota</taxon>
        <taxon>Pezizomycotina</taxon>
        <taxon>Sordariomycetes</taxon>
        <taxon>Sordariomycetidae</taxon>
        <taxon>Sordariales</taxon>
        <taxon>Podosporaceae</taxon>
        <taxon>Podospora</taxon>
    </lineage>
</organism>
<evidence type="ECO:0000313" key="5">
    <source>
        <dbReference type="Proteomes" id="UP001285441"/>
    </source>
</evidence>
<dbReference type="EMBL" id="JAULSW010000005">
    <property type="protein sequence ID" value="KAK3381670.1"/>
    <property type="molecule type" value="Genomic_DNA"/>
</dbReference>
<feature type="compositionally biased region" description="Basic and acidic residues" evidence="2">
    <location>
        <begin position="431"/>
        <end position="446"/>
    </location>
</feature>
<feature type="region of interest" description="Disordered" evidence="2">
    <location>
        <begin position="144"/>
        <end position="406"/>
    </location>
</feature>
<dbReference type="InterPro" id="IPR037393">
    <property type="entry name" value="Bud22/SRFB1"/>
</dbReference>
<feature type="region of interest" description="Disordered" evidence="2">
    <location>
        <begin position="420"/>
        <end position="509"/>
    </location>
</feature>
<dbReference type="GO" id="GO:0030490">
    <property type="term" value="P:maturation of SSU-rRNA"/>
    <property type="evidence" value="ECO:0007669"/>
    <property type="project" value="TreeGrafter"/>
</dbReference>
<keyword evidence="5" id="KW-1185">Reference proteome</keyword>
<feature type="compositionally biased region" description="Basic and acidic residues" evidence="2">
    <location>
        <begin position="155"/>
        <end position="166"/>
    </location>
</feature>
<dbReference type="Proteomes" id="UP001285441">
    <property type="component" value="Unassembled WGS sequence"/>
</dbReference>
<protein>
    <submittedName>
        <fullName evidence="4">Bud-site selection protein</fullName>
    </submittedName>
</protein>
<name>A0AAE0TW79_9PEZI</name>
<sequence>MPKRKREEDNVQEIFQKLRTELHHALKSAKGFERQRQSKRLRDAKSTPDKKRRIESEILVLKSLDLQQTAHAHICSSLLRIKSIAESPKLPVEIKAGVAKPELTEEEKVALHNVTSGLYNHKDVRAVIDQAIKQICKALGVPLTEKKGKGGMKPAADDGKKGKEAEPVLVSVEKEDDDAKASSKKEKKAKTIKDPKLVLAEIQDLSDGEPENEEEAEKAIRQLDDLLGSSSDEEDPSRIALVKRSKPRRQAAPKELDPMEITDDEYGGVGDELDPMEITDDEGAEETDSADEEDDEFEGFSDSGLDAKDDDDSSSGDDSDSEDNSEDSEDDSDAESSSSSPSDAIPRPAKKAKATKKKAQAQPDSATTGSMFLPSLMMHGYVSGSESASDLDEKPRKNRRGQRARQAIWEKKFKTEAKHLKNQAANAARDSGWDSKRGAVDGENKPWKRGIRNPLLGSGRADAVPAPRKEVVKKRDDEGPLHPSWEAKRKAKALQKDTAPFEGKKITFD</sequence>
<evidence type="ECO:0000313" key="4">
    <source>
        <dbReference type="EMBL" id="KAK3381670.1"/>
    </source>
</evidence>
<dbReference type="GO" id="GO:0005634">
    <property type="term" value="C:nucleus"/>
    <property type="evidence" value="ECO:0007669"/>
    <property type="project" value="TreeGrafter"/>
</dbReference>
<feature type="compositionally biased region" description="Basic and acidic residues" evidence="2">
    <location>
        <begin position="177"/>
        <end position="196"/>
    </location>
</feature>
<feature type="compositionally biased region" description="Basic residues" evidence="2">
    <location>
        <begin position="241"/>
        <end position="251"/>
    </location>
</feature>
<dbReference type="AlphaFoldDB" id="A0AAE0TW79"/>